<gene>
    <name evidence="8" type="ORF">HGG74_03525</name>
</gene>
<reference evidence="8 9" key="1">
    <citation type="submission" date="2020-04" db="EMBL/GenBank/DDBJ databases">
        <title>Arthrobacter sp. nov.</title>
        <authorList>
            <person name="Liu S."/>
        </authorList>
    </citation>
    <scope>NUCLEOTIDE SEQUENCE [LARGE SCALE GENOMIC DNA]</scope>
    <source>
        <strain evidence="8 9">E918</strain>
    </source>
</reference>
<dbReference type="Pfam" id="PF02899">
    <property type="entry name" value="Phage_int_SAM_1"/>
    <property type="match status" value="1"/>
</dbReference>
<dbReference type="PROSITE" id="PS51900">
    <property type="entry name" value="CB"/>
    <property type="match status" value="1"/>
</dbReference>
<name>A0A7X6HAY1_9MICC</name>
<protein>
    <submittedName>
        <fullName evidence="8">Tyrosine-type recombinase/integrase</fullName>
    </submittedName>
</protein>
<evidence type="ECO:0000259" key="7">
    <source>
        <dbReference type="PROSITE" id="PS51900"/>
    </source>
</evidence>
<evidence type="ECO:0000313" key="8">
    <source>
        <dbReference type="EMBL" id="NKX53626.1"/>
    </source>
</evidence>
<organism evidence="8 9">
    <name type="scientific">Arthrobacter mobilis</name>
    <dbReference type="NCBI Taxonomy" id="2724944"/>
    <lineage>
        <taxon>Bacteria</taxon>
        <taxon>Bacillati</taxon>
        <taxon>Actinomycetota</taxon>
        <taxon>Actinomycetes</taxon>
        <taxon>Micrococcales</taxon>
        <taxon>Micrococcaceae</taxon>
        <taxon>Arthrobacter</taxon>
    </lineage>
</organism>
<feature type="domain" description="Core-binding (CB)" evidence="7">
    <location>
        <begin position="40"/>
        <end position="127"/>
    </location>
</feature>
<dbReference type="GO" id="GO:0015074">
    <property type="term" value="P:DNA integration"/>
    <property type="evidence" value="ECO:0007669"/>
    <property type="project" value="UniProtKB-KW"/>
</dbReference>
<dbReference type="PROSITE" id="PS51898">
    <property type="entry name" value="TYR_RECOMBINASE"/>
    <property type="match status" value="1"/>
</dbReference>
<dbReference type="InterPro" id="IPR013762">
    <property type="entry name" value="Integrase-like_cat_sf"/>
</dbReference>
<dbReference type="GO" id="GO:0003677">
    <property type="term" value="F:DNA binding"/>
    <property type="evidence" value="ECO:0007669"/>
    <property type="project" value="UniProtKB-UniRule"/>
</dbReference>
<proteinExistence type="inferred from homology"/>
<dbReference type="GO" id="GO:0006310">
    <property type="term" value="P:DNA recombination"/>
    <property type="evidence" value="ECO:0007669"/>
    <property type="project" value="UniProtKB-KW"/>
</dbReference>
<dbReference type="Gene3D" id="1.10.443.10">
    <property type="entry name" value="Intergrase catalytic core"/>
    <property type="match status" value="1"/>
</dbReference>
<evidence type="ECO:0000313" key="9">
    <source>
        <dbReference type="Proteomes" id="UP000544090"/>
    </source>
</evidence>
<evidence type="ECO:0000259" key="6">
    <source>
        <dbReference type="PROSITE" id="PS51898"/>
    </source>
</evidence>
<dbReference type="InterPro" id="IPR044068">
    <property type="entry name" value="CB"/>
</dbReference>
<dbReference type="RefSeq" id="WP_168484957.1">
    <property type="nucleotide sequence ID" value="NZ_JAAZSQ010000002.1"/>
</dbReference>
<dbReference type="Proteomes" id="UP000544090">
    <property type="component" value="Unassembled WGS sequence"/>
</dbReference>
<dbReference type="Gene3D" id="1.10.150.130">
    <property type="match status" value="1"/>
</dbReference>
<evidence type="ECO:0000256" key="3">
    <source>
        <dbReference type="ARBA" id="ARBA00023125"/>
    </source>
</evidence>
<dbReference type="InterPro" id="IPR050090">
    <property type="entry name" value="Tyrosine_recombinase_XerCD"/>
</dbReference>
<dbReference type="InterPro" id="IPR011010">
    <property type="entry name" value="DNA_brk_join_enz"/>
</dbReference>
<evidence type="ECO:0000256" key="2">
    <source>
        <dbReference type="ARBA" id="ARBA00022908"/>
    </source>
</evidence>
<evidence type="ECO:0000256" key="1">
    <source>
        <dbReference type="ARBA" id="ARBA00008857"/>
    </source>
</evidence>
<keyword evidence="3 5" id="KW-0238">DNA-binding</keyword>
<dbReference type="PANTHER" id="PTHR30349:SF64">
    <property type="entry name" value="PROPHAGE INTEGRASE INTD-RELATED"/>
    <property type="match status" value="1"/>
</dbReference>
<dbReference type="InterPro" id="IPR002104">
    <property type="entry name" value="Integrase_catalytic"/>
</dbReference>
<keyword evidence="2" id="KW-0229">DNA integration</keyword>
<evidence type="ECO:0000256" key="5">
    <source>
        <dbReference type="PROSITE-ProRule" id="PRU01248"/>
    </source>
</evidence>
<accession>A0A7X6HAY1</accession>
<keyword evidence="4" id="KW-0233">DNA recombination</keyword>
<dbReference type="AlphaFoldDB" id="A0A7X6HAY1"/>
<dbReference type="InterPro" id="IPR004107">
    <property type="entry name" value="Integrase_SAM-like_N"/>
</dbReference>
<sequence>MPRVRVEYGGSWAADVVERGMGVPPLDIPPVRSPVLTVDGRIEPDATAWLAEVHARTGGTWTARTHAESLQRFAAFLLERNTALRAARNRHILEYLRHRTADAATRVSGATWQRDRTAIKQFYEWLLATQGVALPFTLDVVPTRRGPVASMREGRGVPLDCAAGTPLEPPQIPELLAAARRVGAQAEAGGSGLTGARDAAFIALGLACGARADTLAHLTIWELPDPSLPGDLVEMYLPGAVSKSRREVRLLAFRRHLQAVYDYLDPHGGTRRQLLRGWRPPDPIRIAGPPLPGRREVFDTAGNRYQFNTMTAGERRRLLTPGGEPAMLFLSARDGAPLSYRAAEELTSDASRLAEARARTRGAFFPHVHTHDLRHTYATHLAALYMLGLGPEAELPPRSGRLDARSAVRLAATGLGHVDAAVTAGYARQAGRMCRTYSASELLGRMEEGQ</sequence>
<evidence type="ECO:0000256" key="4">
    <source>
        <dbReference type="ARBA" id="ARBA00023172"/>
    </source>
</evidence>
<dbReference type="EMBL" id="JAAZSQ010000002">
    <property type="protein sequence ID" value="NKX53626.1"/>
    <property type="molecule type" value="Genomic_DNA"/>
</dbReference>
<feature type="domain" description="Tyr recombinase" evidence="6">
    <location>
        <begin position="162"/>
        <end position="439"/>
    </location>
</feature>
<dbReference type="InterPro" id="IPR010998">
    <property type="entry name" value="Integrase_recombinase_N"/>
</dbReference>
<dbReference type="PANTHER" id="PTHR30349">
    <property type="entry name" value="PHAGE INTEGRASE-RELATED"/>
    <property type="match status" value="1"/>
</dbReference>
<dbReference type="SUPFAM" id="SSF56349">
    <property type="entry name" value="DNA breaking-rejoining enzymes"/>
    <property type="match status" value="2"/>
</dbReference>
<comment type="caution">
    <text evidence="8">The sequence shown here is derived from an EMBL/GenBank/DDBJ whole genome shotgun (WGS) entry which is preliminary data.</text>
</comment>
<comment type="similarity">
    <text evidence="1">Belongs to the 'phage' integrase family.</text>
</comment>
<keyword evidence="9" id="KW-1185">Reference proteome</keyword>